<sequence length="488" mass="52714">MANNSLLFLILASLLLSGFFTKTSSAFSIEEATIDDLQLAFKQNQLTSRQLVEFYLKRIRRLNPLLRGVIEVNPDALFLADKADRERKVNTPGSTGVVPRDAGVVMKLRKAGAIILGKSSLSEWANFRTNDAPAGFCGRSGQGKNPYVLSASPCGSSSGSGISVAANLAAVSLGTETDGSILCPSSYNSVVGIKPTVGLTSRAGVIPITPRQDTVGPMCRTVSDAVYVLDAIVGFDSNDAATREAAKYIPNGGYRQFLNPLGLKGKRLGILRTPFYNSAGNDKGSRRHQTFEHHFQTLRRQGAVLVDNLQISDVDTITAGQNGELLALLLEFKPALNEYLEQLVASPVRSLAAVIAFNKKFSRLEKTKEYGQERFEKAEFLSRNITNIDATLKKLVSTFRKLSKNGLEKLIKKNKLDALVAPDFSGVLTFVLAIGQYPGISVPAGYDSDGVPFGISFGGPKGSEPKLIEIAYGFETATKVRRPPAFKP</sequence>
<accession>A0ACC4CIC7</accession>
<evidence type="ECO:0000313" key="2">
    <source>
        <dbReference type="Proteomes" id="UP000309997"/>
    </source>
</evidence>
<gene>
    <name evidence="1" type="ORF">D5086_009103</name>
</gene>
<proteinExistence type="predicted"/>
<reference evidence="1 2" key="1">
    <citation type="journal article" date="2024" name="Plant Biotechnol. J.">
        <title>Genome and CRISPR/Cas9 system of a widespread forest tree (Populus alba) in the world.</title>
        <authorList>
            <person name="Liu Y.J."/>
            <person name="Jiang P.F."/>
            <person name="Han X.M."/>
            <person name="Li X.Y."/>
            <person name="Wang H.M."/>
            <person name="Wang Y.J."/>
            <person name="Wang X.X."/>
            <person name="Zeng Q.Y."/>
        </authorList>
    </citation>
    <scope>NUCLEOTIDE SEQUENCE [LARGE SCALE GENOMIC DNA]</scope>
    <source>
        <strain evidence="2">cv. PAL-ZL1</strain>
    </source>
</reference>
<name>A0ACC4CIC7_POPAL</name>
<dbReference type="Proteomes" id="UP000309997">
    <property type="component" value="Unassembled WGS sequence"/>
</dbReference>
<comment type="caution">
    <text evidence="1">The sequence shown here is derived from an EMBL/GenBank/DDBJ whole genome shotgun (WGS) entry which is preliminary data.</text>
</comment>
<dbReference type="EMBL" id="RCHU02000004">
    <property type="protein sequence ID" value="KAL3597466.1"/>
    <property type="molecule type" value="Genomic_DNA"/>
</dbReference>
<organism evidence="1 2">
    <name type="scientific">Populus alba</name>
    <name type="common">White poplar</name>
    <dbReference type="NCBI Taxonomy" id="43335"/>
    <lineage>
        <taxon>Eukaryota</taxon>
        <taxon>Viridiplantae</taxon>
        <taxon>Streptophyta</taxon>
        <taxon>Embryophyta</taxon>
        <taxon>Tracheophyta</taxon>
        <taxon>Spermatophyta</taxon>
        <taxon>Magnoliopsida</taxon>
        <taxon>eudicotyledons</taxon>
        <taxon>Gunneridae</taxon>
        <taxon>Pentapetalae</taxon>
        <taxon>rosids</taxon>
        <taxon>fabids</taxon>
        <taxon>Malpighiales</taxon>
        <taxon>Salicaceae</taxon>
        <taxon>Saliceae</taxon>
        <taxon>Populus</taxon>
    </lineage>
</organism>
<keyword evidence="2" id="KW-1185">Reference proteome</keyword>
<protein>
    <submittedName>
        <fullName evidence="1">Uncharacterized protein</fullName>
    </submittedName>
</protein>
<evidence type="ECO:0000313" key="1">
    <source>
        <dbReference type="EMBL" id="KAL3597466.1"/>
    </source>
</evidence>